<dbReference type="GO" id="GO:0005737">
    <property type="term" value="C:cytoplasm"/>
    <property type="evidence" value="ECO:0007669"/>
    <property type="project" value="TreeGrafter"/>
</dbReference>
<dbReference type="PANTHER" id="PTHR13710">
    <property type="entry name" value="DNA HELICASE RECQ FAMILY MEMBER"/>
    <property type="match status" value="1"/>
</dbReference>
<evidence type="ECO:0000256" key="10">
    <source>
        <dbReference type="PROSITE-ProRule" id="PRU00560"/>
    </source>
</evidence>
<dbReference type="InterPro" id="IPR001650">
    <property type="entry name" value="Helicase_C-like"/>
</dbReference>
<dbReference type="InterPro" id="IPR036397">
    <property type="entry name" value="RNaseH_sf"/>
</dbReference>
<dbReference type="Gene3D" id="3.40.50.300">
    <property type="entry name" value="P-loop containing nucleotide triphosphate hydrolases"/>
    <property type="match status" value="5"/>
</dbReference>
<dbReference type="GO" id="GO:0016787">
    <property type="term" value="F:hydrolase activity"/>
    <property type="evidence" value="ECO:0007669"/>
    <property type="project" value="UniProtKB-UniRule"/>
</dbReference>
<evidence type="ECO:0000256" key="5">
    <source>
        <dbReference type="ARBA" id="ARBA00022840"/>
    </source>
</evidence>
<dbReference type="GO" id="GO:0003677">
    <property type="term" value="F:DNA binding"/>
    <property type="evidence" value="ECO:0007669"/>
    <property type="project" value="UniProtKB-KW"/>
</dbReference>
<evidence type="ECO:0000259" key="11">
    <source>
        <dbReference type="PROSITE" id="PS51192"/>
    </source>
</evidence>
<evidence type="ECO:0000259" key="13">
    <source>
        <dbReference type="PROSITE" id="PS51198"/>
    </source>
</evidence>
<dbReference type="SMART" id="SM00487">
    <property type="entry name" value="DEXDc"/>
    <property type="match status" value="1"/>
</dbReference>
<dbReference type="InterPro" id="IPR014016">
    <property type="entry name" value="UvrD-like_ATP-bd"/>
</dbReference>
<dbReference type="Pfam" id="PF00580">
    <property type="entry name" value="UvrD-helicase"/>
    <property type="match status" value="1"/>
</dbReference>
<keyword evidence="4 10" id="KW-0347">Helicase</keyword>
<dbReference type="NCBIfam" id="TIGR00614">
    <property type="entry name" value="recQ_fam"/>
    <property type="match status" value="1"/>
</dbReference>
<dbReference type="CDD" id="cd17932">
    <property type="entry name" value="DEXQc_UvrD"/>
    <property type="match status" value="1"/>
</dbReference>
<dbReference type="GO" id="GO:0043590">
    <property type="term" value="C:bacterial nucleoid"/>
    <property type="evidence" value="ECO:0007669"/>
    <property type="project" value="TreeGrafter"/>
</dbReference>
<protein>
    <recommendedName>
        <fullName evidence="9">DNA 3'-5' helicase</fullName>
        <ecNumber evidence="9">5.6.2.4</ecNumber>
    </recommendedName>
</protein>
<evidence type="ECO:0000256" key="4">
    <source>
        <dbReference type="ARBA" id="ARBA00022806"/>
    </source>
</evidence>
<keyword evidence="2 10" id="KW-0547">Nucleotide-binding</keyword>
<keyword evidence="6" id="KW-0238">DNA-binding</keyword>
<dbReference type="PROSITE" id="PS51198">
    <property type="entry name" value="UVRD_HELICASE_ATP_BIND"/>
    <property type="match status" value="1"/>
</dbReference>
<accession>A0A6B0Y2U8</accession>
<evidence type="ECO:0000259" key="12">
    <source>
        <dbReference type="PROSITE" id="PS51194"/>
    </source>
</evidence>
<dbReference type="InterPro" id="IPR027785">
    <property type="entry name" value="UvrD-like_helicase_C"/>
</dbReference>
<dbReference type="PROSITE" id="PS51194">
    <property type="entry name" value="HELICASE_CTER"/>
    <property type="match status" value="1"/>
</dbReference>
<sequence>MAIDRWNDDNGLGMRLVAHRIPDLLSLDLEGNQRIGAIGAVHTGKSTAFAWRGDAKGLRAALAALDEFAEGAQFLVGHNIIEHDLTLLSRHAPHLKLLDLPAIDTLYLSPLAFPENPCHPLVKQYKEPALARVQVNDPLQDSELTLELLADVADKLKPMEAELLRAWHALLATGVKGHAFDQIFRAIRGVDATPLVEDVVPVIADRLGKRGCPGQAARIARDAPSHPLALTYLLAWLPAAGGRSIVPPYVEHRFRVSTLATKLRATSCGDRNCQWCSKHLDASKALNRLFGHPDFREQPRSRDGKSLQRAIVEKHLAREHVLGILPTGTGKSLCYQLPALMRYEATNALTVVISPLVALMADQVEAMRRDNITCATTINGLISMPERADALARIRLGDAGIVLVAPEQLRNRSFRMAIAGRRIGAWVVDEAHCLSKWGHDFRPDYRYVARYIAENHGQDAAPVLCLTATARHDVIKDIREHFDQTLQARLEIVDGGAERRNLEFIVMPTSASQRTEHIHQAVEDALAKADEGGAIVYCTTRRSTEETAQALADRGLAARHFHSGLSPERKREVQHAFREGEIDVVVATNAFGMGIDKPDVRTVVHAEIPGSLESYLQEAGRAGRDGARAHCLLLFESGDAEQQFSLTARSRLERRDIQAVLRAIRRLDDRRLRHHGDTEDSVIATAGEILLEDRDGEFARDSVTDGDRVRTAIAWLEESRLARRDENHTFVFPSSLAPEVRGMAAARERVERECRRRNIRGDVRVQMLCVVQALMHAKPDVGVSTDELMNECGCSMQQLRKVFSALEQIGVASNNMRITVYVHAGVENSSLRRLGLARELEKALIAELREEAPDQETGAWTRLALRPLAQRLRETGIESPLPERLVRLLRSISADGRDEPDARRSIEIRARDMETIGVRLRRNWDSIDRIARLRRDGAALLLHHLVGKVPDGIQGVDLLVETTYGALEKAVKDDLVLRSELKNRATQPLVDRALLWMHEQEIVTLNRGLTVFRPAMSLKVTRGGTFTVADFKPLRQHYAEQTAQIHVVSEYAKLGVDDIRLASSLATDYFKLGSEAFVHKWFKGKETTLGRETLPEHFDEIVRRLGNRTQERIVGDDRERTNVLVLAGPGSGKTRVLVHRIAYLVRVRRESPGSILALTYNRHAAVEARRRLHDLIGKDASGVYVMTCHALAMRILGISFADAAANPDQETFDAILRDAARLLRSDEANAFVTREQMLGRLNWILVDEYQDIAEPEYELIAALAGKTRAEDEGRLNLFAVGDDDQNIYAWKGASVRFIRRFAQEYSAREEYLVENYRSTRFIVDAASSCIEGAAERLKRDHRLRIDDRREADPPGGAWTARDKVAQGKVQILHLRGGQLSQAAAALAELRRLSALDPDWQWNRCAIIARNWADLDPARSACMAHGVPVQSAREELSSFWRARETQRFLRTLDSGTSTIIETRAIRHYRDDVGGDPWADLLSQALDELILDEGHAESLPVAFVRNWLGEWSREIRRRQQGLLLTSAHRAKGLEFDHVVILDGRWKATSEGEDPDAARRLYYVSMTRARETLALVRLEDAGQPDIRDTPLQARREERAASLVQPLGHAPSVLEREIPSPDISDPQLDVRVADCSMKDVFLSFAGRRPAGSGCHRAIAALSPGDPLIVSRADSQWRILDRDGCQVGRMSKRWAPPHGMAIANARVQGIFTRLDDEEEDERYRRKLRSRAWEVVVPQLFLSRDPSRGTNRPGNASAA</sequence>
<dbReference type="EC" id="5.6.2.4" evidence="9"/>
<dbReference type="GO" id="GO:0005524">
    <property type="term" value="F:ATP binding"/>
    <property type="evidence" value="ECO:0007669"/>
    <property type="project" value="UniProtKB-UniRule"/>
</dbReference>
<name>A0A6B0Y2U8_9RHOB</name>
<proteinExistence type="inferred from homology"/>
<evidence type="ECO:0000256" key="1">
    <source>
        <dbReference type="ARBA" id="ARBA00005446"/>
    </source>
</evidence>
<evidence type="ECO:0000256" key="3">
    <source>
        <dbReference type="ARBA" id="ARBA00022801"/>
    </source>
</evidence>
<dbReference type="SMART" id="SM00490">
    <property type="entry name" value="HELICc"/>
    <property type="match status" value="1"/>
</dbReference>
<evidence type="ECO:0000256" key="2">
    <source>
        <dbReference type="ARBA" id="ARBA00022741"/>
    </source>
</evidence>
<feature type="domain" description="Helicase ATP-binding" evidence="11">
    <location>
        <begin position="312"/>
        <end position="488"/>
    </location>
</feature>
<feature type="binding site" evidence="10">
    <location>
        <begin position="1127"/>
        <end position="1134"/>
    </location>
    <ligand>
        <name>ATP</name>
        <dbReference type="ChEBI" id="CHEBI:30616"/>
    </ligand>
</feature>
<dbReference type="SUPFAM" id="SSF53098">
    <property type="entry name" value="Ribonuclease H-like"/>
    <property type="match status" value="1"/>
</dbReference>
<feature type="domain" description="UvrD-like helicase ATP-binding" evidence="13">
    <location>
        <begin position="1106"/>
        <end position="1319"/>
    </location>
</feature>
<dbReference type="GO" id="GO:0006310">
    <property type="term" value="P:DNA recombination"/>
    <property type="evidence" value="ECO:0007669"/>
    <property type="project" value="InterPro"/>
</dbReference>
<comment type="catalytic activity">
    <reaction evidence="8">
        <text>Couples ATP hydrolysis with the unwinding of duplex DNA by translocating in the 3'-5' direction.</text>
        <dbReference type="EC" id="5.6.2.4"/>
    </reaction>
</comment>
<dbReference type="GO" id="GO:0043138">
    <property type="term" value="F:3'-5' DNA helicase activity"/>
    <property type="evidence" value="ECO:0007669"/>
    <property type="project" value="UniProtKB-EC"/>
</dbReference>
<dbReference type="EMBL" id="VXRY01000190">
    <property type="protein sequence ID" value="MXY33406.1"/>
    <property type="molecule type" value="Genomic_DNA"/>
</dbReference>
<keyword evidence="7" id="KW-0413">Isomerase</keyword>
<dbReference type="Pfam" id="PF00271">
    <property type="entry name" value="Helicase_C"/>
    <property type="match status" value="1"/>
</dbReference>
<reference evidence="14" key="1">
    <citation type="submission" date="2019-09" db="EMBL/GenBank/DDBJ databases">
        <title>Characterisation of the sponge microbiome using genome-centric metagenomics.</title>
        <authorList>
            <person name="Engelberts J.P."/>
            <person name="Robbins S.J."/>
            <person name="De Goeij J.M."/>
            <person name="Aranda M."/>
            <person name="Bell S.C."/>
            <person name="Webster N.S."/>
        </authorList>
    </citation>
    <scope>NUCLEOTIDE SEQUENCE</scope>
    <source>
        <strain evidence="14">SB0664_bin_43</strain>
    </source>
</reference>
<dbReference type="InterPro" id="IPR004589">
    <property type="entry name" value="DNA_helicase_ATP-dep_RecQ"/>
</dbReference>
<dbReference type="InterPro" id="IPR011545">
    <property type="entry name" value="DEAD/DEAH_box_helicase_dom"/>
</dbReference>
<dbReference type="InterPro" id="IPR014001">
    <property type="entry name" value="Helicase_ATP-bd"/>
</dbReference>
<evidence type="ECO:0000313" key="14">
    <source>
        <dbReference type="EMBL" id="MXY33406.1"/>
    </source>
</evidence>
<evidence type="ECO:0000256" key="7">
    <source>
        <dbReference type="ARBA" id="ARBA00023235"/>
    </source>
</evidence>
<dbReference type="GO" id="GO:0030894">
    <property type="term" value="C:replisome"/>
    <property type="evidence" value="ECO:0007669"/>
    <property type="project" value="TreeGrafter"/>
</dbReference>
<keyword evidence="3 10" id="KW-0378">Hydrolase</keyword>
<dbReference type="Gene3D" id="3.30.420.10">
    <property type="entry name" value="Ribonuclease H-like superfamily/Ribonuclease H"/>
    <property type="match status" value="1"/>
</dbReference>
<comment type="similarity">
    <text evidence="1">Belongs to the helicase family. RecQ subfamily.</text>
</comment>
<organism evidence="14">
    <name type="scientific">Boseongicola sp. SB0664_bin_43</name>
    <dbReference type="NCBI Taxonomy" id="2604844"/>
    <lineage>
        <taxon>Bacteria</taxon>
        <taxon>Pseudomonadati</taxon>
        <taxon>Pseudomonadota</taxon>
        <taxon>Alphaproteobacteria</taxon>
        <taxon>Rhodobacterales</taxon>
        <taxon>Paracoccaceae</taxon>
        <taxon>Boseongicola</taxon>
    </lineage>
</organism>
<evidence type="ECO:0000256" key="8">
    <source>
        <dbReference type="ARBA" id="ARBA00034617"/>
    </source>
</evidence>
<evidence type="ECO:0000256" key="9">
    <source>
        <dbReference type="ARBA" id="ARBA00034808"/>
    </source>
</evidence>
<keyword evidence="5 10" id="KW-0067">ATP-binding</keyword>
<dbReference type="GO" id="GO:0009378">
    <property type="term" value="F:four-way junction helicase activity"/>
    <property type="evidence" value="ECO:0007669"/>
    <property type="project" value="TreeGrafter"/>
</dbReference>
<comment type="caution">
    <text evidence="14">The sequence shown here is derived from an EMBL/GenBank/DDBJ whole genome shotgun (WGS) entry which is preliminary data.</text>
</comment>
<dbReference type="PROSITE" id="PS51192">
    <property type="entry name" value="HELICASE_ATP_BIND_1"/>
    <property type="match status" value="1"/>
</dbReference>
<dbReference type="InterPro" id="IPR012337">
    <property type="entry name" value="RNaseH-like_sf"/>
</dbReference>
<evidence type="ECO:0000256" key="6">
    <source>
        <dbReference type="ARBA" id="ARBA00023125"/>
    </source>
</evidence>
<dbReference type="GO" id="GO:0006281">
    <property type="term" value="P:DNA repair"/>
    <property type="evidence" value="ECO:0007669"/>
    <property type="project" value="TreeGrafter"/>
</dbReference>
<dbReference type="PANTHER" id="PTHR13710:SF105">
    <property type="entry name" value="ATP-DEPENDENT DNA HELICASE Q1"/>
    <property type="match status" value="1"/>
</dbReference>
<dbReference type="Pfam" id="PF00270">
    <property type="entry name" value="DEAD"/>
    <property type="match status" value="1"/>
</dbReference>
<dbReference type="Pfam" id="PF13538">
    <property type="entry name" value="UvrD_C_2"/>
    <property type="match status" value="1"/>
</dbReference>
<feature type="domain" description="Helicase C-terminal" evidence="12">
    <location>
        <begin position="521"/>
        <end position="668"/>
    </location>
</feature>
<dbReference type="InterPro" id="IPR027417">
    <property type="entry name" value="P-loop_NTPase"/>
</dbReference>
<gene>
    <name evidence="14" type="ORF">F4Y60_04820</name>
</gene>
<dbReference type="SUPFAM" id="SSF52540">
    <property type="entry name" value="P-loop containing nucleoside triphosphate hydrolases"/>
    <property type="match status" value="2"/>
</dbReference>